<dbReference type="GO" id="GO:0004519">
    <property type="term" value="F:endonuclease activity"/>
    <property type="evidence" value="ECO:0007669"/>
    <property type="project" value="UniProtKB-KW"/>
</dbReference>
<evidence type="ECO:0000259" key="3">
    <source>
        <dbReference type="SMART" id="SM00507"/>
    </source>
</evidence>
<feature type="region of interest" description="Disordered" evidence="2">
    <location>
        <begin position="413"/>
        <end position="435"/>
    </location>
</feature>
<evidence type="ECO:0000313" key="4">
    <source>
        <dbReference type="EMBL" id="SDM79125.1"/>
    </source>
</evidence>
<keyword evidence="4" id="KW-0540">Nuclease</keyword>
<protein>
    <submittedName>
        <fullName evidence="4">HNH endonuclease</fullName>
    </submittedName>
</protein>
<dbReference type="OrthoDB" id="3634417at2"/>
<keyword evidence="5" id="KW-1185">Reference proteome</keyword>
<dbReference type="STRING" id="1005944.SAMN05192576_0938"/>
<feature type="domain" description="HNH nuclease" evidence="3">
    <location>
        <begin position="343"/>
        <end position="395"/>
    </location>
</feature>
<dbReference type="SMART" id="SM00507">
    <property type="entry name" value="HNHc"/>
    <property type="match status" value="1"/>
</dbReference>
<reference evidence="4 5" key="1">
    <citation type="submission" date="2016-10" db="EMBL/GenBank/DDBJ databases">
        <authorList>
            <person name="de Groot N.N."/>
        </authorList>
    </citation>
    <scope>NUCLEOTIDE SEQUENCE [LARGE SCALE GENOMIC DNA]</scope>
    <source>
        <strain evidence="4 5">CGMCC 1.11147</strain>
    </source>
</reference>
<dbReference type="Gene3D" id="1.10.30.50">
    <property type="match status" value="1"/>
</dbReference>
<evidence type="ECO:0000313" key="5">
    <source>
        <dbReference type="Proteomes" id="UP000199004"/>
    </source>
</evidence>
<dbReference type="GO" id="GO:0008270">
    <property type="term" value="F:zinc ion binding"/>
    <property type="evidence" value="ECO:0007669"/>
    <property type="project" value="InterPro"/>
</dbReference>
<dbReference type="AlphaFoldDB" id="A0A1G9W4Y4"/>
<dbReference type="InterPro" id="IPR002711">
    <property type="entry name" value="HNH"/>
</dbReference>
<evidence type="ECO:0000256" key="1">
    <source>
        <dbReference type="ARBA" id="ARBA00023450"/>
    </source>
</evidence>
<feature type="compositionally biased region" description="Basic and acidic residues" evidence="2">
    <location>
        <begin position="423"/>
        <end position="435"/>
    </location>
</feature>
<dbReference type="InterPro" id="IPR003870">
    <property type="entry name" value="DUF222"/>
</dbReference>
<proteinExistence type="inferred from homology"/>
<accession>A0A1G9W4Y4</accession>
<dbReference type="RefSeq" id="WP_091022297.1">
    <property type="nucleotide sequence ID" value="NZ_BKAE01000002.1"/>
</dbReference>
<comment type="similarity">
    <text evidence="1">Belongs to the Rv1128c/1148c/1588c/1702c/1945/3466 family.</text>
</comment>
<dbReference type="Pfam" id="PF01844">
    <property type="entry name" value="HNH"/>
    <property type="match status" value="1"/>
</dbReference>
<dbReference type="Proteomes" id="UP000199004">
    <property type="component" value="Unassembled WGS sequence"/>
</dbReference>
<keyword evidence="4" id="KW-0255">Endonuclease</keyword>
<gene>
    <name evidence="4" type="ORF">SAMN05192576_0938</name>
</gene>
<name>A0A1G9W4Y4_9ACTN</name>
<organism evidence="4 5">
    <name type="scientific">Nocardioides szechwanensis</name>
    <dbReference type="NCBI Taxonomy" id="1005944"/>
    <lineage>
        <taxon>Bacteria</taxon>
        <taxon>Bacillati</taxon>
        <taxon>Actinomycetota</taxon>
        <taxon>Actinomycetes</taxon>
        <taxon>Propionibacteriales</taxon>
        <taxon>Nocardioidaceae</taxon>
        <taxon>Nocardioides</taxon>
    </lineage>
</organism>
<dbReference type="EMBL" id="FNIC01000001">
    <property type="protein sequence ID" value="SDM79125.1"/>
    <property type="molecule type" value="Genomic_DNA"/>
</dbReference>
<sequence>MAISALPLPTPHDLVVDAAALLGGLLGIDWVDTPDHELVSLVEELQRLRSRIRALEAPLLAEIDGRDIARRRLGWGSTVDWYTHLAGVRRGQGKQIVDHARELVAEHPATLEDLGSGSISPEQADVVLDAVDRLPGDEEIRDQAERALLSEATRLTATELARHARGVIEIVDPESTVRAREAQLDREDRVAHQRRFLSITDDGAGGIRVKGRGSVEDGAVLRAALLPLTAPVPETDTTTCRQLPDARDYGVRMWDALVALAQHGLDSDLPPECHGARPRVTVTTDLETLRGELASRGVTEDGLELAPSVVRRLACDADVIPMTLGTAGEVLDVGRTHRLVTAALWRALVQRDRHCAFPGCTRPPVMGHAHHVVPWFEGGETSLSNLVLVCGHHHRTIHQTPWQVRINSDDGLPEFLPPHHHGHPPDWMRSRPRLE</sequence>
<dbReference type="Pfam" id="PF02720">
    <property type="entry name" value="DUF222"/>
    <property type="match status" value="1"/>
</dbReference>
<dbReference type="GO" id="GO:0003676">
    <property type="term" value="F:nucleic acid binding"/>
    <property type="evidence" value="ECO:0007669"/>
    <property type="project" value="InterPro"/>
</dbReference>
<keyword evidence="4" id="KW-0378">Hydrolase</keyword>
<evidence type="ECO:0000256" key="2">
    <source>
        <dbReference type="SAM" id="MobiDB-lite"/>
    </source>
</evidence>
<dbReference type="InterPro" id="IPR003615">
    <property type="entry name" value="HNH_nuc"/>
</dbReference>
<dbReference type="CDD" id="cd00085">
    <property type="entry name" value="HNHc"/>
    <property type="match status" value="1"/>
</dbReference>